<accession>A0A1B6H2D4</accession>
<organism evidence="1">
    <name type="scientific">Cuerna arida</name>
    <dbReference type="NCBI Taxonomy" id="1464854"/>
    <lineage>
        <taxon>Eukaryota</taxon>
        <taxon>Metazoa</taxon>
        <taxon>Ecdysozoa</taxon>
        <taxon>Arthropoda</taxon>
        <taxon>Hexapoda</taxon>
        <taxon>Insecta</taxon>
        <taxon>Pterygota</taxon>
        <taxon>Neoptera</taxon>
        <taxon>Paraneoptera</taxon>
        <taxon>Hemiptera</taxon>
        <taxon>Auchenorrhyncha</taxon>
        <taxon>Membracoidea</taxon>
        <taxon>Cicadellidae</taxon>
        <taxon>Cicadellinae</taxon>
        <taxon>Proconiini</taxon>
        <taxon>Cuerna</taxon>
    </lineage>
</organism>
<reference evidence="1" key="1">
    <citation type="submission" date="2015-11" db="EMBL/GenBank/DDBJ databases">
        <title>De novo transcriptome assembly of four potential Pierce s Disease insect vectors from Arizona vineyards.</title>
        <authorList>
            <person name="Tassone E.E."/>
        </authorList>
    </citation>
    <scope>NUCLEOTIDE SEQUENCE</scope>
</reference>
<name>A0A1B6H2D4_9HEMI</name>
<sequence length="176" mass="19658">SSNNLSVDFGSNLKTKSLSSNEIFNQISPAISQDSILSSNNVGLELSSSRSYQGSFESLTQRMLTDFGDTEMTDDGAMYSCPFSPNCAAQLKRPSVFRHLQHEHTGPLVQYFTPQFTTDIPPCLPDHALITITTEGNVYFLKMIPKNQSDYFVWMWVLGGKFKAESLKLILTLRTS</sequence>
<gene>
    <name evidence="1" type="ORF">g.10821</name>
</gene>
<evidence type="ECO:0000313" key="1">
    <source>
        <dbReference type="EMBL" id="JAS68780.1"/>
    </source>
</evidence>
<proteinExistence type="predicted"/>
<dbReference type="EMBL" id="GECZ01000989">
    <property type="protein sequence ID" value="JAS68780.1"/>
    <property type="molecule type" value="Transcribed_RNA"/>
</dbReference>
<protein>
    <submittedName>
        <fullName evidence="1">Uncharacterized protein</fullName>
    </submittedName>
</protein>
<feature type="non-terminal residue" evidence="1">
    <location>
        <position position="1"/>
    </location>
</feature>
<feature type="non-terminal residue" evidence="1">
    <location>
        <position position="176"/>
    </location>
</feature>
<dbReference type="AlphaFoldDB" id="A0A1B6H2D4"/>